<organism evidence="2 3">
    <name type="scientific">Stackebrandtia endophytica</name>
    <dbReference type="NCBI Taxonomy" id="1496996"/>
    <lineage>
        <taxon>Bacteria</taxon>
        <taxon>Bacillati</taxon>
        <taxon>Actinomycetota</taxon>
        <taxon>Actinomycetes</taxon>
        <taxon>Glycomycetales</taxon>
        <taxon>Glycomycetaceae</taxon>
        <taxon>Stackebrandtia</taxon>
    </lineage>
</organism>
<dbReference type="RefSeq" id="WP_170183234.1">
    <property type="nucleotide sequence ID" value="NZ_JBHTGS010000001.1"/>
</dbReference>
<evidence type="ECO:0000313" key="2">
    <source>
        <dbReference type="EMBL" id="TQL76455.1"/>
    </source>
</evidence>
<name>A0A543AV45_9ACTN</name>
<keyword evidence="3" id="KW-1185">Reference proteome</keyword>
<protein>
    <submittedName>
        <fullName evidence="2">Uncharacterized protein DUF4247</fullName>
    </submittedName>
</protein>
<keyword evidence="1" id="KW-1133">Transmembrane helix</keyword>
<sequence>MSVSTPRNRGLIVGAVIAGIGLLIAMIAITSSSASPRGYIGANYRCNFDPTEIDSVICQSNLRPSNVAAAIARDVSPIDRRTADNGTVFLQYSDDIVAIKSTATGSEIEVDDYDRGYRKHLTYIGVFGWSSSRPGGSGFGGFGK</sequence>
<evidence type="ECO:0000313" key="3">
    <source>
        <dbReference type="Proteomes" id="UP000317043"/>
    </source>
</evidence>
<comment type="caution">
    <text evidence="2">The sequence shown here is derived from an EMBL/GenBank/DDBJ whole genome shotgun (WGS) entry which is preliminary data.</text>
</comment>
<evidence type="ECO:0000256" key="1">
    <source>
        <dbReference type="SAM" id="Phobius"/>
    </source>
</evidence>
<accession>A0A543AV45</accession>
<dbReference type="AlphaFoldDB" id="A0A543AV45"/>
<reference evidence="2 3" key="1">
    <citation type="submission" date="2019-06" db="EMBL/GenBank/DDBJ databases">
        <title>Sequencing the genomes of 1000 actinobacteria strains.</title>
        <authorList>
            <person name="Klenk H.-P."/>
        </authorList>
    </citation>
    <scope>NUCLEOTIDE SEQUENCE [LARGE SCALE GENOMIC DNA]</scope>
    <source>
        <strain evidence="2 3">DSM 45928</strain>
    </source>
</reference>
<dbReference type="Proteomes" id="UP000317043">
    <property type="component" value="Unassembled WGS sequence"/>
</dbReference>
<dbReference type="Pfam" id="PF14042">
    <property type="entry name" value="DUF4247"/>
    <property type="match status" value="1"/>
</dbReference>
<keyword evidence="1" id="KW-0812">Transmembrane</keyword>
<proteinExistence type="predicted"/>
<dbReference type="EMBL" id="VFOW01000001">
    <property type="protein sequence ID" value="TQL76455.1"/>
    <property type="molecule type" value="Genomic_DNA"/>
</dbReference>
<feature type="transmembrane region" description="Helical" evidence="1">
    <location>
        <begin position="12"/>
        <end position="30"/>
    </location>
</feature>
<gene>
    <name evidence="2" type="ORF">FB566_1986</name>
</gene>
<dbReference type="InterPro" id="IPR025341">
    <property type="entry name" value="DUF4247"/>
</dbReference>
<dbReference type="InParanoid" id="A0A543AV45"/>
<keyword evidence="1" id="KW-0472">Membrane</keyword>